<feature type="compositionally biased region" description="Low complexity" evidence="3">
    <location>
        <begin position="743"/>
        <end position="770"/>
    </location>
</feature>
<feature type="region of interest" description="Disordered" evidence="3">
    <location>
        <begin position="1"/>
        <end position="26"/>
    </location>
</feature>
<dbReference type="EMBL" id="BDGU01000346">
    <property type="protein sequence ID" value="GAW06727.1"/>
    <property type="molecule type" value="Genomic_DNA"/>
</dbReference>
<sequence length="1149" mass="131247">MLQSECATLEEKVRGAEESEKNTRTKLSTEIERLKEENADLNATKSELFSELEDMQTDIEERMQMFASSQEKMNKEMEKFEQAKNQLDELEADNQQLLNDLDLFKEHHEEYKIQKDKEFAELQRAQTDSASLNDVLIEKQVEIGRLTAVIEDSKQDREKSDAEIGKLRGEVKHLLEDVTARKQANDENEQSVKSTLETIRNDKVNLQAIIDSLETQLQQACAENSTVARELSTAREHSVQFHEEKKVLSQTFEQKIQELQDEIEDWKDKYDALDDQLQEALTRNVEVMEGFSNAKREFQQVNQEKTRLFERSGERLRTLEDHIANLKTTNDSLNTQLQEARTQYSMVKEGLSTAREKCHLITEEKGKLSEESKQKERELQDEILKLTDKCSTLDSELQDAHTQNAESLNEVAAGKETSRQLVAEKATLSQQLKQYKEECHNAFEDMKTKCEQIASENAQLTQEANQQRQKLQEEISSLKDRDDDYWVARPRYDILCGRMKGLERTHEATKTTLADSERELETVRMTLRDRNITTQAESQNLILQLNKNTQEMSDLRKEKSSLEAIIKDLQVKLSQIPVDNVLPDQVTVLQQENLKKSLEIQRLERELETAMTNSCTRPSLSNPTAASSRVPASFTASMPSSSTTPRNSTAYPTNGNILHDLRAVGGLGATLAKAPVQAELNRARSIYPQWRLPTAMKAGNHLKPWNEPKSSPYIKSRQKESHSSYLDDESDQDEDEPRRPDHPSVSASTSSSGPSSQSKGKQKQTQNNQKHTNTAVGLNEGSDADDEDGSDEEQGDPLDDENAEPSDVSRVQARWENSGSKTLDGLNSKKYINKLARDLIREGFNVRRHWAIFARDGIKLETLENYIKDPQVNGPKLRNTRIDKFAADVKSMKASPWNRAVAYKFAEKAKEIVANCRDGRFGKAPIDWNKLFNDRLYTVYKDIIDARPLPGETKDDLVLRLALKQDKRKERSANRSILHVKRTSRSDIATIMIKVSRERNDNASIEFWSYGLNVMEILGDQGQSDEEDITLDVEVEGVSVKQSAKRVLRLFWRHPYIEDLIRIMEKAPALEKLLFHRAGAKRILRIRSDKLSHRPPKSGYPREFFREDYLSALLPHEVADLNLGDGDFPLIDFTGYDPALSGDQAMEID</sequence>
<protein>
    <submittedName>
        <fullName evidence="4">Major antigen-like isoform X1</fullName>
    </submittedName>
</protein>
<dbReference type="Proteomes" id="UP000188533">
    <property type="component" value="Unassembled WGS sequence"/>
</dbReference>
<keyword evidence="5" id="KW-1185">Reference proteome</keyword>
<dbReference type="AlphaFoldDB" id="A0A1Q3EHM9"/>
<feature type="compositionally biased region" description="Acidic residues" evidence="3">
    <location>
        <begin position="726"/>
        <end position="735"/>
    </location>
</feature>
<keyword evidence="1 2" id="KW-0175">Coiled coil</keyword>
<dbReference type="GO" id="GO:0005856">
    <property type="term" value="C:cytoskeleton"/>
    <property type="evidence" value="ECO:0007669"/>
    <property type="project" value="TreeGrafter"/>
</dbReference>
<feature type="compositionally biased region" description="Polar residues" evidence="3">
    <location>
        <begin position="610"/>
        <end position="627"/>
    </location>
</feature>
<feature type="coiled-coil region" evidence="2">
    <location>
        <begin position="316"/>
        <end position="343"/>
    </location>
</feature>
<feature type="compositionally biased region" description="Polar residues" evidence="3">
    <location>
        <begin position="634"/>
        <end position="654"/>
    </location>
</feature>
<reference evidence="4 5" key="2">
    <citation type="submission" date="2017-02" db="EMBL/GenBank/DDBJ databases">
        <title>A genome survey and senescence transcriptome analysis in Lentinula edodes.</title>
        <authorList>
            <person name="Sakamoto Y."/>
            <person name="Nakade K."/>
            <person name="Sato S."/>
            <person name="Yoshida Y."/>
            <person name="Miyazaki K."/>
            <person name="Natsume S."/>
            <person name="Konno N."/>
        </authorList>
    </citation>
    <scope>NUCLEOTIDE SEQUENCE [LARGE SCALE GENOMIC DNA]</scope>
    <source>
        <strain evidence="4 5">NBRC 111202</strain>
    </source>
</reference>
<evidence type="ECO:0000256" key="3">
    <source>
        <dbReference type="SAM" id="MobiDB-lite"/>
    </source>
</evidence>
<reference evidence="4 5" key="1">
    <citation type="submission" date="2016-08" db="EMBL/GenBank/DDBJ databases">
        <authorList>
            <consortium name="Lentinula edodes genome sequencing consortium"/>
            <person name="Sakamoto Y."/>
            <person name="Nakade K."/>
            <person name="Sato S."/>
            <person name="Yoshida Y."/>
            <person name="Miyazaki K."/>
            <person name="Natsume S."/>
            <person name="Konno N."/>
        </authorList>
    </citation>
    <scope>NUCLEOTIDE SEQUENCE [LARGE SCALE GENOMIC DNA]</scope>
    <source>
        <strain evidence="4 5">NBRC 111202</strain>
    </source>
</reference>
<evidence type="ECO:0000256" key="2">
    <source>
        <dbReference type="SAM" id="Coils"/>
    </source>
</evidence>
<evidence type="ECO:0000313" key="4">
    <source>
        <dbReference type="EMBL" id="GAW06727.1"/>
    </source>
</evidence>
<dbReference type="Gene3D" id="1.10.287.1490">
    <property type="match status" value="1"/>
</dbReference>
<accession>A0A1Q3EHM9</accession>
<dbReference type="PANTHER" id="PTHR32083">
    <property type="entry name" value="CILIA AND FLAGELLA-ASSOCIATED PROTEIN 58-RELATED"/>
    <property type="match status" value="1"/>
</dbReference>
<gene>
    <name evidence="4" type="ORF">LENED_008671</name>
</gene>
<feature type="region of interest" description="Disordered" evidence="3">
    <location>
        <begin position="699"/>
        <end position="823"/>
    </location>
</feature>
<proteinExistence type="predicted"/>
<name>A0A1Q3EHM9_LENED</name>
<feature type="coiled-coil region" evidence="2">
    <location>
        <begin position="196"/>
        <end position="283"/>
    </location>
</feature>
<dbReference type="STRING" id="5353.A0A1Q3EHM9"/>
<evidence type="ECO:0000256" key="1">
    <source>
        <dbReference type="ARBA" id="ARBA00023054"/>
    </source>
</evidence>
<feature type="region of interest" description="Disordered" evidence="3">
    <location>
        <begin position="610"/>
        <end position="654"/>
    </location>
</feature>
<organism evidence="4 5">
    <name type="scientific">Lentinula edodes</name>
    <name type="common">Shiitake mushroom</name>
    <name type="synonym">Lentinus edodes</name>
    <dbReference type="NCBI Taxonomy" id="5353"/>
    <lineage>
        <taxon>Eukaryota</taxon>
        <taxon>Fungi</taxon>
        <taxon>Dikarya</taxon>
        <taxon>Basidiomycota</taxon>
        <taxon>Agaricomycotina</taxon>
        <taxon>Agaricomycetes</taxon>
        <taxon>Agaricomycetidae</taxon>
        <taxon>Agaricales</taxon>
        <taxon>Marasmiineae</taxon>
        <taxon>Omphalotaceae</taxon>
        <taxon>Lentinula</taxon>
    </lineage>
</organism>
<feature type="compositionally biased region" description="Acidic residues" evidence="3">
    <location>
        <begin position="782"/>
        <end position="804"/>
    </location>
</feature>
<evidence type="ECO:0000313" key="5">
    <source>
        <dbReference type="Proteomes" id="UP000188533"/>
    </source>
</evidence>
<dbReference type="PANTHER" id="PTHR32083:SF48">
    <property type="entry name" value="TRANS-GOLGI NETWORK-LOCALIZED SYP41-INTERACTING PROTEIN 1"/>
    <property type="match status" value="1"/>
</dbReference>
<feature type="compositionally biased region" description="Basic and acidic residues" evidence="3">
    <location>
        <begin position="9"/>
        <end position="26"/>
    </location>
</feature>
<comment type="caution">
    <text evidence="4">The sequence shown here is derived from an EMBL/GenBank/DDBJ whole genome shotgun (WGS) entry which is preliminary data.</text>
</comment>